<dbReference type="EMBL" id="JANHAX010000002">
    <property type="protein sequence ID" value="MDQ2090231.1"/>
    <property type="molecule type" value="Genomic_DNA"/>
</dbReference>
<dbReference type="InterPro" id="IPR013785">
    <property type="entry name" value="Aldolase_TIM"/>
</dbReference>
<accession>A0AAE4B6C5</accession>
<dbReference type="RefSeq" id="WP_306735498.1">
    <property type="nucleotide sequence ID" value="NZ_JANHAX010000002.1"/>
</dbReference>
<name>A0AAE4B6C5_9RHOB</name>
<dbReference type="InterPro" id="IPR008567">
    <property type="entry name" value="BKACE"/>
</dbReference>
<proteinExistence type="predicted"/>
<evidence type="ECO:0000256" key="1">
    <source>
        <dbReference type="ARBA" id="ARBA00001947"/>
    </source>
</evidence>
<keyword evidence="6" id="KW-1185">Reference proteome</keyword>
<evidence type="ECO:0000313" key="6">
    <source>
        <dbReference type="Proteomes" id="UP001226762"/>
    </source>
</evidence>
<keyword evidence="4" id="KW-0862">Zinc</keyword>
<dbReference type="Pfam" id="PF05853">
    <property type="entry name" value="BKACE"/>
    <property type="match status" value="1"/>
</dbReference>
<keyword evidence="3" id="KW-0479">Metal-binding</keyword>
<reference evidence="5" key="2">
    <citation type="submission" date="2023-02" db="EMBL/GenBank/DDBJ databases">
        <title>'Rhodoalgimonas zhirmunskyi' gen. nov., isolated from a red alga.</title>
        <authorList>
            <person name="Nedashkovskaya O.I."/>
            <person name="Otstavnykh N.Y."/>
            <person name="Bystritskaya E.P."/>
            <person name="Balabanova L.A."/>
            <person name="Isaeva M.P."/>
        </authorList>
    </citation>
    <scope>NUCLEOTIDE SEQUENCE</scope>
    <source>
        <strain evidence="5">KCTC 52189</strain>
    </source>
</reference>
<keyword evidence="2" id="KW-0808">Transferase</keyword>
<dbReference type="Gene3D" id="3.20.20.70">
    <property type="entry name" value="Aldolase class I"/>
    <property type="match status" value="1"/>
</dbReference>
<evidence type="ECO:0000256" key="4">
    <source>
        <dbReference type="ARBA" id="ARBA00022833"/>
    </source>
</evidence>
<dbReference type="PANTHER" id="PTHR37418:SF2">
    <property type="entry name" value="3-KETO-5-AMINOHEXANOATE CLEAVAGE ENZYME"/>
    <property type="match status" value="1"/>
</dbReference>
<dbReference type="PANTHER" id="PTHR37418">
    <property type="entry name" value="3-KETO-5-AMINOHEXANOATE CLEAVAGE ENZYME-RELATED"/>
    <property type="match status" value="1"/>
</dbReference>
<evidence type="ECO:0000256" key="3">
    <source>
        <dbReference type="ARBA" id="ARBA00022723"/>
    </source>
</evidence>
<dbReference type="GO" id="GO:0046872">
    <property type="term" value="F:metal ion binding"/>
    <property type="evidence" value="ECO:0007669"/>
    <property type="project" value="UniProtKB-KW"/>
</dbReference>
<gene>
    <name evidence="5" type="ORF">NO357_10020</name>
</gene>
<organism evidence="5 6">
    <name type="scientific">Marimonas arenosa</name>
    <dbReference type="NCBI Taxonomy" id="1795305"/>
    <lineage>
        <taxon>Bacteria</taxon>
        <taxon>Pseudomonadati</taxon>
        <taxon>Pseudomonadota</taxon>
        <taxon>Alphaproteobacteria</taxon>
        <taxon>Rhodobacterales</taxon>
        <taxon>Paracoccaceae</taxon>
        <taxon>Marimonas</taxon>
    </lineage>
</organism>
<evidence type="ECO:0000313" key="5">
    <source>
        <dbReference type="EMBL" id="MDQ2090231.1"/>
    </source>
</evidence>
<comment type="caution">
    <text evidence="5">The sequence shown here is derived from an EMBL/GenBank/DDBJ whole genome shotgun (WGS) entry which is preliminary data.</text>
</comment>
<dbReference type="Proteomes" id="UP001226762">
    <property type="component" value="Unassembled WGS sequence"/>
</dbReference>
<dbReference type="AlphaFoldDB" id="A0AAE4B6C5"/>
<evidence type="ECO:0000256" key="2">
    <source>
        <dbReference type="ARBA" id="ARBA00022679"/>
    </source>
</evidence>
<comment type="cofactor">
    <cofactor evidence="1">
        <name>Zn(2+)</name>
        <dbReference type="ChEBI" id="CHEBI:29105"/>
    </cofactor>
</comment>
<reference evidence="5" key="1">
    <citation type="submission" date="2022-07" db="EMBL/GenBank/DDBJ databases">
        <authorList>
            <person name="Otstavnykh N."/>
            <person name="Isaeva M."/>
            <person name="Bystritskaya E."/>
        </authorList>
    </citation>
    <scope>NUCLEOTIDE SEQUENCE</scope>
    <source>
        <strain evidence="5">KCTC 52189</strain>
    </source>
</reference>
<dbReference type="GO" id="GO:0043720">
    <property type="term" value="F:3-keto-5-aminohexanoate cleavage activity"/>
    <property type="evidence" value="ECO:0007669"/>
    <property type="project" value="InterPro"/>
</dbReference>
<sequence>MRDRLMVSPTGARWQKADHPRLPVTVTEIAQEARACFDAGAGALHLHIRDADGRHSLDPGRYGEAMAAVAEAVPEMAIQITTESAGVYGINAQAACLREVAPGWASVALREMAVDLKIAARVYGEAAERGTRVQHILYAPGDVDRLFAWQRAGVVPPGRLEAIFVLGAYGGPPARSADLDAFLVRAATVALDWMVCAFGRQEQDCLVAGLARGGRARVGFENNLWQPDGRLLESNAQSVAMLVQGAWAEPAMEG</sequence>
<protein>
    <submittedName>
        <fullName evidence="5">3-keto-5-aminohexanoate cleavage protein</fullName>
    </submittedName>
</protein>